<organism evidence="6 7">
    <name type="scientific">Aeromonas veronii</name>
    <dbReference type="NCBI Taxonomy" id="654"/>
    <lineage>
        <taxon>Bacteria</taxon>
        <taxon>Pseudomonadati</taxon>
        <taxon>Pseudomonadota</taxon>
        <taxon>Gammaproteobacteria</taxon>
        <taxon>Aeromonadales</taxon>
        <taxon>Aeromonadaceae</taxon>
        <taxon>Aeromonas</taxon>
    </lineage>
</organism>
<evidence type="ECO:0000313" key="7">
    <source>
        <dbReference type="Proteomes" id="UP000241986"/>
    </source>
</evidence>
<dbReference type="Gene3D" id="3.30.470.20">
    <property type="entry name" value="ATP-grasp fold, B domain"/>
    <property type="match status" value="1"/>
</dbReference>
<accession>A0A2T4MWC8</accession>
<reference evidence="6 7" key="1">
    <citation type="submission" date="2018-03" db="EMBL/GenBank/DDBJ databases">
        <title>Aeromonas veronii whole genome sequencing and analysis.</title>
        <authorList>
            <person name="Xie H."/>
            <person name="Liu T."/>
            <person name="Wang K."/>
        </authorList>
    </citation>
    <scope>NUCLEOTIDE SEQUENCE [LARGE SCALE GENOMIC DNA]</scope>
    <source>
        <strain evidence="6 7">XH.VA.1</strain>
    </source>
</reference>
<feature type="domain" description="ATP-grasp" evidence="5">
    <location>
        <begin position="122"/>
        <end position="313"/>
    </location>
</feature>
<dbReference type="PANTHER" id="PTHR43585">
    <property type="entry name" value="FUMIPYRROLE BIOSYNTHESIS PROTEIN C"/>
    <property type="match status" value="1"/>
</dbReference>
<keyword evidence="1" id="KW-0436">Ligase</keyword>
<comment type="caution">
    <text evidence="6">The sequence shown here is derived from an EMBL/GenBank/DDBJ whole genome shotgun (WGS) entry which is preliminary data.</text>
</comment>
<dbReference type="InterPro" id="IPR011761">
    <property type="entry name" value="ATP-grasp"/>
</dbReference>
<evidence type="ECO:0000256" key="1">
    <source>
        <dbReference type="ARBA" id="ARBA00022598"/>
    </source>
</evidence>
<sequence length="355" mass="39210">MKKAIWFMEGLSSQRDIIKQIKASFRGKDCSDYIVVASHRDNRSEILSVADYAYIEPKDATELLIFMKKIIDKHNVVVIQVGNRNRWFEKNRATIEALGVKLVTGAKSVASLDLADDKVAFANRMEEIGLPVVPSLRVRNAEDLEDALKVGYFGGAKLCIKPVQGIYGMGFWILDPEAKAAACFANPDNRVVHPSTYLNAVKQHWPEEMVLMPYLPGDEYSVDMLVDDGKVLLAVGRCKQGSIQKMFIDGPAVELAKQCASAMRADGLVNVQTKLDDRGNHLLLEINMRPSGGICFGLASNINIPSAFAIHMLIGLDDARLIRIKDCFRPATVRAHSTVLEISDVDFSKQCVAGV</sequence>
<keyword evidence="3 4" id="KW-0067">ATP-binding</keyword>
<evidence type="ECO:0000256" key="2">
    <source>
        <dbReference type="ARBA" id="ARBA00022741"/>
    </source>
</evidence>
<dbReference type="Pfam" id="PF15632">
    <property type="entry name" value="ATPgrasp_Ter"/>
    <property type="match status" value="1"/>
</dbReference>
<dbReference type="InterPro" id="IPR011226">
    <property type="entry name" value="ATP-grasp_fam"/>
</dbReference>
<dbReference type="SUPFAM" id="SSF56059">
    <property type="entry name" value="Glutathione synthetase ATP-binding domain-like"/>
    <property type="match status" value="1"/>
</dbReference>
<dbReference type="Proteomes" id="UP000241986">
    <property type="component" value="Unassembled WGS sequence"/>
</dbReference>
<dbReference type="EMBL" id="PZKL01000045">
    <property type="protein sequence ID" value="PTH78907.1"/>
    <property type="molecule type" value="Genomic_DNA"/>
</dbReference>
<keyword evidence="2 4" id="KW-0547">Nucleotide-binding</keyword>
<evidence type="ECO:0000256" key="4">
    <source>
        <dbReference type="PROSITE-ProRule" id="PRU00409"/>
    </source>
</evidence>
<evidence type="ECO:0000259" key="5">
    <source>
        <dbReference type="PROSITE" id="PS50975"/>
    </source>
</evidence>
<name>A0A2T4MWC8_AERVE</name>
<dbReference type="RefSeq" id="WP_107684532.1">
    <property type="nucleotide sequence ID" value="NZ_PZKL01000045.1"/>
</dbReference>
<dbReference type="GO" id="GO:0046872">
    <property type="term" value="F:metal ion binding"/>
    <property type="evidence" value="ECO:0007669"/>
    <property type="project" value="InterPro"/>
</dbReference>
<gene>
    <name evidence="6" type="ORF">DAA48_20925</name>
</gene>
<dbReference type="AlphaFoldDB" id="A0A2T4MWC8"/>
<proteinExistence type="predicted"/>
<evidence type="ECO:0000313" key="6">
    <source>
        <dbReference type="EMBL" id="PTH78907.1"/>
    </source>
</evidence>
<dbReference type="GO" id="GO:0005524">
    <property type="term" value="F:ATP binding"/>
    <property type="evidence" value="ECO:0007669"/>
    <property type="project" value="UniProtKB-UniRule"/>
</dbReference>
<protein>
    <submittedName>
        <fullName evidence="6">Carbamoyl-phosphate synthase large chain</fullName>
    </submittedName>
</protein>
<dbReference type="PANTHER" id="PTHR43585:SF2">
    <property type="entry name" value="ATP-GRASP ENZYME FSQD"/>
    <property type="match status" value="1"/>
</dbReference>
<dbReference type="InterPro" id="IPR052032">
    <property type="entry name" value="ATP-dep_AA_Ligase"/>
</dbReference>
<evidence type="ECO:0000256" key="3">
    <source>
        <dbReference type="ARBA" id="ARBA00022840"/>
    </source>
</evidence>
<dbReference type="GO" id="GO:0016874">
    <property type="term" value="F:ligase activity"/>
    <property type="evidence" value="ECO:0007669"/>
    <property type="project" value="UniProtKB-KW"/>
</dbReference>
<dbReference type="PIRSF" id="PIRSF029120">
    <property type="entry name" value="UCP029120"/>
    <property type="match status" value="1"/>
</dbReference>
<dbReference type="PROSITE" id="PS50975">
    <property type="entry name" value="ATP_GRASP"/>
    <property type="match status" value="1"/>
</dbReference>